<dbReference type="EMBL" id="DQAY01000009">
    <property type="protein sequence ID" value="HCO21751.1"/>
    <property type="molecule type" value="Genomic_DNA"/>
</dbReference>
<accession>A0A3D3QYT5</accession>
<gene>
    <name evidence="1" type="ORF">DIT97_01280</name>
</gene>
<evidence type="ECO:0000313" key="2">
    <source>
        <dbReference type="Proteomes" id="UP000263642"/>
    </source>
</evidence>
<organism evidence="1 2">
    <name type="scientific">Gimesia maris</name>
    <dbReference type="NCBI Taxonomy" id="122"/>
    <lineage>
        <taxon>Bacteria</taxon>
        <taxon>Pseudomonadati</taxon>
        <taxon>Planctomycetota</taxon>
        <taxon>Planctomycetia</taxon>
        <taxon>Planctomycetales</taxon>
        <taxon>Planctomycetaceae</taxon>
        <taxon>Gimesia</taxon>
    </lineage>
</organism>
<evidence type="ECO:0008006" key="3">
    <source>
        <dbReference type="Google" id="ProtNLM"/>
    </source>
</evidence>
<evidence type="ECO:0000313" key="1">
    <source>
        <dbReference type="EMBL" id="HCO21751.1"/>
    </source>
</evidence>
<comment type="caution">
    <text evidence="1">The sequence shown here is derived from an EMBL/GenBank/DDBJ whole genome shotgun (WGS) entry which is preliminary data.</text>
</comment>
<dbReference type="Pfam" id="PF13646">
    <property type="entry name" value="HEAT_2"/>
    <property type="match status" value="1"/>
</dbReference>
<dbReference type="PROSITE" id="PS50077">
    <property type="entry name" value="HEAT_REPEAT"/>
    <property type="match status" value="1"/>
</dbReference>
<dbReference type="InterPro" id="IPR016024">
    <property type="entry name" value="ARM-type_fold"/>
</dbReference>
<proteinExistence type="predicted"/>
<reference evidence="1 2" key="1">
    <citation type="journal article" date="2018" name="Nat. Biotechnol.">
        <title>A standardized bacterial taxonomy based on genome phylogeny substantially revises the tree of life.</title>
        <authorList>
            <person name="Parks D.H."/>
            <person name="Chuvochina M."/>
            <person name="Waite D.W."/>
            <person name="Rinke C."/>
            <person name="Skarshewski A."/>
            <person name="Chaumeil P.A."/>
            <person name="Hugenholtz P."/>
        </authorList>
    </citation>
    <scope>NUCLEOTIDE SEQUENCE [LARGE SCALE GENOMIC DNA]</scope>
    <source>
        <strain evidence="1">UBA9375</strain>
    </source>
</reference>
<sequence length="545" mass="62059">MASSISKTFDLLAQSRNSHAVNALIQALDVEVPEIREQAVFALLQQQSSRGLVEVIRRYPTHTAGIRKLLETHSNALDAAIRQCLQHGNQELQYCGLEFVRITSDFKQIPSLIALYENKRLVNHQPDLTSQTLRYLVGRLYEYFLNPSVDSVYSRAFLKNAKEIRRDNLNALVTATEHLQEFNRPEEIVESLLILGKVDDPAIRKVLWNSNEDIRRMVEQVLKQSKHMGVMQLVCDFTQVNYPNAKALEAISTRDDPEFIAHLLRWLPEKPTELQQTNFRQIDQVIWLRADRQDFSRIPQVLHVALIRLMSLLNLDVASKKQAQKWMLQHGNPAAKEAAIDMLRNLDVNEVTEMVLESLDSEDPIQQAWATCQLRTQHVPDAMNLLINKIDSPVEEVREAARQELSSFDVEYVLEHFEEFNSQVCPSVGKLLQKLNPRCIVDLSRAMSHPLRKRRIQAARCAYALKLHDQVVPALAALLEDADDLVRRTSAEILASISSSAARQALATLINEENTRIREIAIKALQKPLSPEQTDLNQVEGTSET</sequence>
<dbReference type="AlphaFoldDB" id="A0A3D3QYT5"/>
<dbReference type="Proteomes" id="UP000263642">
    <property type="component" value="Unassembled WGS sequence"/>
</dbReference>
<protein>
    <recommendedName>
        <fullName evidence="3">HEAT repeat protein</fullName>
    </recommendedName>
</protein>
<dbReference type="InterPro" id="IPR021133">
    <property type="entry name" value="HEAT_type_2"/>
</dbReference>
<dbReference type="SUPFAM" id="SSF48371">
    <property type="entry name" value="ARM repeat"/>
    <property type="match status" value="1"/>
</dbReference>
<dbReference type="InterPro" id="IPR011989">
    <property type="entry name" value="ARM-like"/>
</dbReference>
<dbReference type="Gene3D" id="1.25.10.10">
    <property type="entry name" value="Leucine-rich Repeat Variant"/>
    <property type="match status" value="2"/>
</dbReference>
<name>A0A3D3QYT5_9PLAN</name>